<dbReference type="Pfam" id="PF13328">
    <property type="entry name" value="HD_4"/>
    <property type="match status" value="1"/>
</dbReference>
<dbReference type="PANTHER" id="PTHR46246:SF1">
    <property type="entry name" value="GUANOSINE-3',5'-BIS(DIPHOSPHATE) 3'-PYROPHOSPHOHYDROLASE MESH1"/>
    <property type="match status" value="1"/>
</dbReference>
<evidence type="ECO:0000313" key="2">
    <source>
        <dbReference type="Proteomes" id="UP000184233"/>
    </source>
</evidence>
<comment type="caution">
    <text evidence="1">The sequence shown here is derived from an EMBL/GenBank/DDBJ whole genome shotgun (WGS) entry which is preliminary data.</text>
</comment>
<reference evidence="1 2" key="1">
    <citation type="submission" date="2016-09" db="EMBL/GenBank/DDBJ databases">
        <title>Genome-resolved meta-omics ties microbial dynamics to process performance in biotechnology for thiocyanate degradation.</title>
        <authorList>
            <person name="Kantor R.S."/>
            <person name="Huddy R.J."/>
            <person name="Iyer R."/>
            <person name="Thomas B.C."/>
            <person name="Brown C.T."/>
            <person name="Anantharaman K."/>
            <person name="Tringe S."/>
            <person name="Hettich R.L."/>
            <person name="Harrison S.T."/>
            <person name="Banfield J.F."/>
        </authorList>
    </citation>
    <scope>NUCLEOTIDE SEQUENCE [LARGE SCALE GENOMIC DNA]</scope>
    <source>
        <strain evidence="1">59-99</strain>
    </source>
</reference>
<organism evidence="1 2">
    <name type="scientific">Candidatus Kapaibacterium thiocyanatum</name>
    <dbReference type="NCBI Taxonomy" id="1895771"/>
    <lineage>
        <taxon>Bacteria</taxon>
        <taxon>Pseudomonadati</taxon>
        <taxon>Candidatus Kapaibacteriota</taxon>
        <taxon>Candidatus Kapaibacteriia</taxon>
        <taxon>Candidatus Kapaibacteriales</taxon>
        <taxon>Candidatus Kapaibacteriaceae</taxon>
        <taxon>Candidatus Kapaibacterium</taxon>
    </lineage>
</organism>
<dbReference type="EMBL" id="MKVH01000024">
    <property type="protein sequence ID" value="OJX57200.1"/>
    <property type="molecule type" value="Genomic_DNA"/>
</dbReference>
<evidence type="ECO:0000313" key="1">
    <source>
        <dbReference type="EMBL" id="OJX57200.1"/>
    </source>
</evidence>
<dbReference type="CDD" id="cd00077">
    <property type="entry name" value="HDc"/>
    <property type="match status" value="1"/>
</dbReference>
<dbReference type="AlphaFoldDB" id="A0A1M3KXT5"/>
<dbReference type="Gene3D" id="1.10.3210.10">
    <property type="entry name" value="Hypothetical protein af1432"/>
    <property type="match status" value="1"/>
</dbReference>
<sequence length="206" mass="23594">MLDPGSYLYNRTFLSYEELEARLAAKVEPLAISRVLDAYEMARNVHEFQKRNDGTPYFYHSTRVARILMDELGAYDTDLLIAALLHDVLEDSDTITKAVLDYNFGSYVTYLVVTLTKDLSKHKTDPDTVDIAHAEVLKSAGEDCLLIKLAARLDNFRCLYFNLKRNPLIYVRNTFERYLPLADATQNRGLHHLAAEIRKEANKFLG</sequence>
<name>A0A1M3KXT5_9BACT</name>
<dbReference type="GO" id="GO:0008893">
    <property type="term" value="F:guanosine-3',5'-bis(diphosphate) 3'-diphosphatase activity"/>
    <property type="evidence" value="ECO:0007669"/>
    <property type="project" value="TreeGrafter"/>
</dbReference>
<proteinExistence type="predicted"/>
<gene>
    <name evidence="1" type="ORF">BGO89_11940</name>
</gene>
<accession>A0A1M3KXT5</accession>
<dbReference type="Proteomes" id="UP000184233">
    <property type="component" value="Unassembled WGS sequence"/>
</dbReference>
<dbReference type="SUPFAM" id="SSF109604">
    <property type="entry name" value="HD-domain/PDEase-like"/>
    <property type="match status" value="1"/>
</dbReference>
<dbReference type="PANTHER" id="PTHR46246">
    <property type="entry name" value="GUANOSINE-3',5'-BIS(DIPHOSPHATE) 3'-PYROPHOSPHOHYDROLASE MESH1"/>
    <property type="match status" value="1"/>
</dbReference>
<protein>
    <recommendedName>
        <fullName evidence="3">HD/PDEase domain-containing protein</fullName>
    </recommendedName>
</protein>
<dbReference type="InterPro" id="IPR003607">
    <property type="entry name" value="HD/PDEase_dom"/>
</dbReference>
<dbReference type="InterPro" id="IPR052194">
    <property type="entry name" value="MESH1"/>
</dbReference>
<evidence type="ECO:0008006" key="3">
    <source>
        <dbReference type="Google" id="ProtNLM"/>
    </source>
</evidence>
<dbReference type="STRING" id="1895771.BGO89_11940"/>